<accession>A0A975BRE4</accession>
<dbReference type="AlphaFoldDB" id="A0A975BRE4"/>
<dbReference type="RefSeq" id="WP_207678403.1">
    <property type="nucleotide sequence ID" value="NZ_CP061800.1"/>
</dbReference>
<sequence length="57" mass="6609">MKKYSRFVEFANDGPSFVAAIEKALNKQQQQKEARRDFIRKSSWASVAELIIEDCKT</sequence>
<name>A0A975BRE4_9BACT</name>
<dbReference type="Proteomes" id="UP000663722">
    <property type="component" value="Chromosome"/>
</dbReference>
<evidence type="ECO:0000313" key="2">
    <source>
        <dbReference type="Proteomes" id="UP000663722"/>
    </source>
</evidence>
<dbReference type="EMBL" id="CP061800">
    <property type="protein sequence ID" value="QTA90018.1"/>
    <property type="molecule type" value="Genomic_DNA"/>
</dbReference>
<reference evidence="1" key="1">
    <citation type="journal article" date="2021" name="Microb. Physiol.">
        <title>Proteogenomic Insights into the Physiology of Marine, Sulfate-Reducing, Filamentous Desulfonema limicola and Desulfonema magnum.</title>
        <authorList>
            <person name="Schnaars V."/>
            <person name="Wohlbrand L."/>
            <person name="Scheve S."/>
            <person name="Hinrichs C."/>
            <person name="Reinhardt R."/>
            <person name="Rabus R."/>
        </authorList>
    </citation>
    <scope>NUCLEOTIDE SEQUENCE</scope>
    <source>
        <strain evidence="1">4be13</strain>
    </source>
</reference>
<gene>
    <name evidence="1" type="ORF">dnm_060780</name>
</gene>
<organism evidence="1 2">
    <name type="scientific">Desulfonema magnum</name>
    <dbReference type="NCBI Taxonomy" id="45655"/>
    <lineage>
        <taxon>Bacteria</taxon>
        <taxon>Pseudomonadati</taxon>
        <taxon>Thermodesulfobacteriota</taxon>
        <taxon>Desulfobacteria</taxon>
        <taxon>Desulfobacterales</taxon>
        <taxon>Desulfococcaceae</taxon>
        <taxon>Desulfonema</taxon>
    </lineage>
</organism>
<keyword evidence="2" id="KW-1185">Reference proteome</keyword>
<evidence type="ECO:0000313" key="1">
    <source>
        <dbReference type="EMBL" id="QTA90018.1"/>
    </source>
</evidence>
<protein>
    <submittedName>
        <fullName evidence="1">Uncharacterized protein</fullName>
    </submittedName>
</protein>
<dbReference type="KEGG" id="dmm:dnm_060780"/>
<proteinExistence type="predicted"/>